<name>G4TQL7_SERID</name>
<evidence type="ECO:0000313" key="8">
    <source>
        <dbReference type="EMBL" id="CCA73610.1"/>
    </source>
</evidence>
<evidence type="ECO:0000259" key="7">
    <source>
        <dbReference type="PROSITE" id="PS51387"/>
    </source>
</evidence>
<feature type="domain" description="FAD-binding PCMH-type" evidence="7">
    <location>
        <begin position="110"/>
        <end position="293"/>
    </location>
</feature>
<dbReference type="Gene3D" id="3.30.465.10">
    <property type="match status" value="2"/>
</dbReference>
<dbReference type="STRING" id="1109443.G4TQL7"/>
<dbReference type="InterPro" id="IPR016169">
    <property type="entry name" value="FAD-bd_PCMH_sub2"/>
</dbReference>
<dbReference type="InterPro" id="IPR016166">
    <property type="entry name" value="FAD-bd_PCMH"/>
</dbReference>
<feature type="chain" id="PRO_5003468715" evidence="6">
    <location>
        <begin position="19"/>
        <end position="555"/>
    </location>
</feature>
<dbReference type="Proteomes" id="UP000007148">
    <property type="component" value="Unassembled WGS sequence"/>
</dbReference>
<organism evidence="8 9">
    <name type="scientific">Serendipita indica (strain DSM 11827)</name>
    <name type="common">Root endophyte fungus</name>
    <name type="synonym">Piriformospora indica</name>
    <dbReference type="NCBI Taxonomy" id="1109443"/>
    <lineage>
        <taxon>Eukaryota</taxon>
        <taxon>Fungi</taxon>
        <taxon>Dikarya</taxon>
        <taxon>Basidiomycota</taxon>
        <taxon>Agaricomycotina</taxon>
        <taxon>Agaricomycetes</taxon>
        <taxon>Sebacinales</taxon>
        <taxon>Serendipitaceae</taxon>
        <taxon>Serendipita</taxon>
    </lineage>
</organism>
<dbReference type="GO" id="GO:0071949">
    <property type="term" value="F:FAD binding"/>
    <property type="evidence" value="ECO:0007669"/>
    <property type="project" value="InterPro"/>
</dbReference>
<dbReference type="SUPFAM" id="SSF56176">
    <property type="entry name" value="FAD-binding/transporter-associated domain-like"/>
    <property type="match status" value="1"/>
</dbReference>
<proteinExistence type="inferred from homology"/>
<sequence>MAIVLWAVVFATLGVVSAREKACTYPSSCWPSEANWKSLNSTLNGALVRAFPVASPCHAPVNQDACDIAKKNWTNEFWRAQQPGGYFDLNWENGDNLCDINGNASLPCTQGLVPYYVAQVNNVDDVKKAVKFAHDHKISTRVKGASHDFLGRSSGNGTFGISTIKLKGIEFVDSFTLPGAPPGTTPESVVHIAAGEHWIHVNRAADSHGVIVVGGTSYSVGAAGGWVLGGGHSSLSPQYGLGVDNVVQFEIVTPDGQFRVANKYQEKDLFWALRGGGPGFGVVTKVTYKTHPPIKALTVMIVNATYTNTSFTGFLRKYLALQPTLSAHNVSGYSYPTANGIVAQLFAHNSANLTALNSTLKPMFDFAQSETNNGRPARIETQGGVLPSYLSLFDDDIATVDEGAGKYSIMGSRLAPASAFQGDKVQKLADFVAKSPFNMLMTLVAGNKVSQVAGDATAIHPSWRKAIHHLILMAGWENNQPIPARNLIRSALTNTTQEFAKFFPGFGSYVNEGDINEPKWQETFWGSNYPRLKSIKKRYDPQGIFTCFHCVGYED</sequence>
<keyword evidence="6" id="KW-0732">Signal</keyword>
<dbReference type="InterPro" id="IPR012951">
    <property type="entry name" value="BBE"/>
</dbReference>
<dbReference type="PANTHER" id="PTHR42973:SF39">
    <property type="entry name" value="FAD-BINDING PCMH-TYPE DOMAIN-CONTAINING PROTEIN"/>
    <property type="match status" value="1"/>
</dbReference>
<dbReference type="InterPro" id="IPR036318">
    <property type="entry name" value="FAD-bd_PCMH-like_sf"/>
</dbReference>
<keyword evidence="4" id="KW-0274">FAD</keyword>
<keyword evidence="9" id="KW-1185">Reference proteome</keyword>
<dbReference type="EMBL" id="CAFZ01000238">
    <property type="protein sequence ID" value="CCA73610.1"/>
    <property type="molecule type" value="Genomic_DNA"/>
</dbReference>
<dbReference type="OrthoDB" id="9983560at2759"/>
<dbReference type="PROSITE" id="PS51387">
    <property type="entry name" value="FAD_PCMH"/>
    <property type="match status" value="1"/>
</dbReference>
<evidence type="ECO:0000313" key="9">
    <source>
        <dbReference type="Proteomes" id="UP000007148"/>
    </source>
</evidence>
<reference evidence="8 9" key="1">
    <citation type="journal article" date="2011" name="PLoS Pathog.">
        <title>Endophytic Life Strategies Decoded by Genome and Transcriptome Analyses of the Mutualistic Root Symbiont Piriformospora indica.</title>
        <authorList>
            <person name="Zuccaro A."/>
            <person name="Lahrmann U."/>
            <person name="Guldener U."/>
            <person name="Langen G."/>
            <person name="Pfiffi S."/>
            <person name="Biedenkopf D."/>
            <person name="Wong P."/>
            <person name="Samans B."/>
            <person name="Grimm C."/>
            <person name="Basiewicz M."/>
            <person name="Murat C."/>
            <person name="Martin F."/>
            <person name="Kogel K.H."/>
        </authorList>
    </citation>
    <scope>NUCLEOTIDE SEQUENCE [LARGE SCALE GENOMIC DNA]</scope>
    <source>
        <strain evidence="8 9">DSM 11827</strain>
    </source>
</reference>
<dbReference type="InterPro" id="IPR050416">
    <property type="entry name" value="FAD-linked_Oxidoreductase"/>
</dbReference>
<keyword evidence="3" id="KW-0285">Flavoprotein</keyword>
<dbReference type="Pfam" id="PF01565">
    <property type="entry name" value="FAD_binding_4"/>
    <property type="match status" value="1"/>
</dbReference>
<comment type="cofactor">
    <cofactor evidence="1">
        <name>FAD</name>
        <dbReference type="ChEBI" id="CHEBI:57692"/>
    </cofactor>
</comment>
<comment type="caution">
    <text evidence="8">The sequence shown here is derived from an EMBL/GenBank/DDBJ whole genome shotgun (WGS) entry which is preliminary data.</text>
</comment>
<evidence type="ECO:0000256" key="3">
    <source>
        <dbReference type="ARBA" id="ARBA00022630"/>
    </source>
</evidence>
<dbReference type="GO" id="GO:0016491">
    <property type="term" value="F:oxidoreductase activity"/>
    <property type="evidence" value="ECO:0007669"/>
    <property type="project" value="UniProtKB-KW"/>
</dbReference>
<evidence type="ECO:0000256" key="4">
    <source>
        <dbReference type="ARBA" id="ARBA00022827"/>
    </source>
</evidence>
<dbReference type="HOGENOM" id="CLU_018354_4_4_1"/>
<dbReference type="eggNOG" id="ENOG502QQWK">
    <property type="taxonomic scope" value="Eukaryota"/>
</dbReference>
<dbReference type="Pfam" id="PF08031">
    <property type="entry name" value="BBE"/>
    <property type="match status" value="1"/>
</dbReference>
<dbReference type="InParanoid" id="G4TQL7"/>
<dbReference type="PANTHER" id="PTHR42973">
    <property type="entry name" value="BINDING OXIDOREDUCTASE, PUTATIVE (AFU_ORTHOLOGUE AFUA_1G17690)-RELATED"/>
    <property type="match status" value="1"/>
</dbReference>
<comment type="similarity">
    <text evidence="2">Belongs to the oxygen-dependent FAD-linked oxidoreductase family.</text>
</comment>
<evidence type="ECO:0000256" key="2">
    <source>
        <dbReference type="ARBA" id="ARBA00005466"/>
    </source>
</evidence>
<protein>
    <submittedName>
        <fullName evidence="8">Related to FAD/FMN-containing protein-Aspergillus fumigatus</fullName>
    </submittedName>
</protein>
<dbReference type="AlphaFoldDB" id="G4TQL7"/>
<gene>
    <name evidence="8" type="ORF">PIIN_07563</name>
</gene>
<evidence type="ECO:0000256" key="6">
    <source>
        <dbReference type="SAM" id="SignalP"/>
    </source>
</evidence>
<evidence type="ECO:0000256" key="5">
    <source>
        <dbReference type="ARBA" id="ARBA00023002"/>
    </source>
</evidence>
<feature type="signal peptide" evidence="6">
    <location>
        <begin position="1"/>
        <end position="18"/>
    </location>
</feature>
<evidence type="ECO:0000256" key="1">
    <source>
        <dbReference type="ARBA" id="ARBA00001974"/>
    </source>
</evidence>
<dbReference type="InterPro" id="IPR006094">
    <property type="entry name" value="Oxid_FAD_bind_N"/>
</dbReference>
<keyword evidence="5" id="KW-0560">Oxidoreductase</keyword>
<accession>G4TQL7</accession>
<dbReference type="OMA" id="VCNRCVG"/>